<organism evidence="5 6">
    <name type="scientific">Nibrella viscosa</name>
    <dbReference type="NCBI Taxonomy" id="1084524"/>
    <lineage>
        <taxon>Bacteria</taxon>
        <taxon>Pseudomonadati</taxon>
        <taxon>Bacteroidota</taxon>
        <taxon>Cytophagia</taxon>
        <taxon>Cytophagales</taxon>
        <taxon>Spirosomataceae</taxon>
        <taxon>Nibrella</taxon>
    </lineage>
</organism>
<dbReference type="PANTHER" id="PTHR10173:SF57">
    <property type="entry name" value="PEPTIDE-METHIONINE (R)-S-OXIDE REDUCTASE"/>
    <property type="match status" value="1"/>
</dbReference>
<keyword evidence="2" id="KW-0560">Oxidoreductase</keyword>
<evidence type="ECO:0000256" key="2">
    <source>
        <dbReference type="ARBA" id="ARBA00023002"/>
    </source>
</evidence>
<reference evidence="6" key="1">
    <citation type="journal article" date="2019" name="Int. J. Syst. Evol. Microbiol.">
        <title>The Global Catalogue of Microorganisms (GCM) 10K type strain sequencing project: providing services to taxonomists for standard genome sequencing and annotation.</title>
        <authorList>
            <consortium name="The Broad Institute Genomics Platform"/>
            <consortium name="The Broad Institute Genome Sequencing Center for Infectious Disease"/>
            <person name="Wu L."/>
            <person name="Ma J."/>
        </authorList>
    </citation>
    <scope>NUCLEOTIDE SEQUENCE [LARGE SCALE GENOMIC DNA]</scope>
    <source>
        <strain evidence="6">JCM 17925</strain>
    </source>
</reference>
<dbReference type="NCBIfam" id="TIGR00357">
    <property type="entry name" value="peptide-methionine (R)-S-oxide reductase MsrB"/>
    <property type="match status" value="1"/>
</dbReference>
<dbReference type="PANTHER" id="PTHR10173">
    <property type="entry name" value="METHIONINE SULFOXIDE REDUCTASE"/>
    <property type="match status" value="1"/>
</dbReference>
<dbReference type="EC" id="1.8.4.12" evidence="1"/>
<dbReference type="PROSITE" id="PS51257">
    <property type="entry name" value="PROKAR_LIPOPROTEIN"/>
    <property type="match status" value="1"/>
</dbReference>
<comment type="catalytic activity">
    <reaction evidence="3">
        <text>L-methionyl-[protein] + [thioredoxin]-disulfide + H2O = L-methionyl-(R)-S-oxide-[protein] + [thioredoxin]-dithiol</text>
        <dbReference type="Rhea" id="RHEA:24164"/>
        <dbReference type="Rhea" id="RHEA-COMP:10698"/>
        <dbReference type="Rhea" id="RHEA-COMP:10700"/>
        <dbReference type="Rhea" id="RHEA-COMP:12313"/>
        <dbReference type="Rhea" id="RHEA-COMP:12314"/>
        <dbReference type="ChEBI" id="CHEBI:15377"/>
        <dbReference type="ChEBI" id="CHEBI:16044"/>
        <dbReference type="ChEBI" id="CHEBI:29950"/>
        <dbReference type="ChEBI" id="CHEBI:45764"/>
        <dbReference type="ChEBI" id="CHEBI:50058"/>
        <dbReference type="EC" id="1.8.4.12"/>
    </reaction>
</comment>
<comment type="caution">
    <text evidence="5">The sequence shown here is derived from an EMBL/GenBank/DDBJ whole genome shotgun (WGS) entry which is preliminary data.</text>
</comment>
<gene>
    <name evidence="5" type="ORF">GCM10023187_01920</name>
</gene>
<dbReference type="Proteomes" id="UP001500936">
    <property type="component" value="Unassembled WGS sequence"/>
</dbReference>
<dbReference type="Pfam" id="PF01641">
    <property type="entry name" value="SelR"/>
    <property type="match status" value="1"/>
</dbReference>
<dbReference type="EMBL" id="BAABHB010000001">
    <property type="protein sequence ID" value="GAA4395244.1"/>
    <property type="molecule type" value="Genomic_DNA"/>
</dbReference>
<dbReference type="InterPro" id="IPR011057">
    <property type="entry name" value="Mss4-like_sf"/>
</dbReference>
<name>A0ABP8JS51_9BACT</name>
<keyword evidence="6" id="KW-1185">Reference proteome</keyword>
<dbReference type="InterPro" id="IPR028427">
    <property type="entry name" value="Met_Sox_Rdtase_MsrB"/>
</dbReference>
<dbReference type="Gene3D" id="2.170.150.20">
    <property type="entry name" value="Peptide methionine sulfoxide reductase"/>
    <property type="match status" value="1"/>
</dbReference>
<evidence type="ECO:0000256" key="1">
    <source>
        <dbReference type="ARBA" id="ARBA00012499"/>
    </source>
</evidence>
<proteinExistence type="predicted"/>
<protein>
    <recommendedName>
        <fullName evidence="1">peptide-methionine (R)-S-oxide reductase</fullName>
        <ecNumber evidence="1">1.8.4.12</ecNumber>
    </recommendedName>
</protein>
<dbReference type="SUPFAM" id="SSF51316">
    <property type="entry name" value="Mss4-like"/>
    <property type="match status" value="1"/>
</dbReference>
<sequence length="179" mass="19607">MQTMKSIIALLFPVFLVTGGFLSCVGQTQSANQKQATASREPKTVDSPGGRRVVKPNAEWAKILTADQYAVMREQGTERAGTSPLNRNKEKGIYYCAACHNPLFSSAAKFESGTGWPSFYEPIAKNAVQEESDRSYGMVRTEVLCSVCDSHLGHVFDDGPKPTGLRYCMNGVALTFEKK</sequence>
<dbReference type="InterPro" id="IPR002579">
    <property type="entry name" value="Met_Sox_Rdtase_MsrB_dom"/>
</dbReference>
<accession>A0ABP8JS51</accession>
<dbReference type="PROSITE" id="PS51790">
    <property type="entry name" value="MSRB"/>
    <property type="match status" value="1"/>
</dbReference>
<evidence type="ECO:0000256" key="3">
    <source>
        <dbReference type="ARBA" id="ARBA00048488"/>
    </source>
</evidence>
<evidence type="ECO:0000259" key="4">
    <source>
        <dbReference type="PROSITE" id="PS51790"/>
    </source>
</evidence>
<evidence type="ECO:0000313" key="5">
    <source>
        <dbReference type="EMBL" id="GAA4395244.1"/>
    </source>
</evidence>
<evidence type="ECO:0000313" key="6">
    <source>
        <dbReference type="Proteomes" id="UP001500936"/>
    </source>
</evidence>
<feature type="domain" description="MsrB" evidence="4">
    <location>
        <begin position="57"/>
        <end position="179"/>
    </location>
</feature>